<sequence length="143" mass="15581">MWAYKSELFALHSFRNSLGSTRYIDGNSPNVLDAFSKVKRILVPRFDQGNAEAFGGPPGPEARGGPPLSPPWLLKTTRTPIENYDCRGRMKACEPINDDTSTSAAGAAEAMLVHDVIASISTLDCIDIDYLRTPITKDTFSSS</sequence>
<feature type="region of interest" description="Disordered" evidence="1">
    <location>
        <begin position="49"/>
        <end position="72"/>
    </location>
</feature>
<dbReference type="AlphaFoldDB" id="A0A4C1STG4"/>
<evidence type="ECO:0000313" key="2">
    <source>
        <dbReference type="EMBL" id="GBP04341.1"/>
    </source>
</evidence>
<proteinExistence type="predicted"/>
<gene>
    <name evidence="2" type="ORF">EVAR_6541_1</name>
</gene>
<dbReference type="Proteomes" id="UP000299102">
    <property type="component" value="Unassembled WGS sequence"/>
</dbReference>
<comment type="caution">
    <text evidence="2">The sequence shown here is derived from an EMBL/GenBank/DDBJ whole genome shotgun (WGS) entry which is preliminary data.</text>
</comment>
<evidence type="ECO:0000256" key="1">
    <source>
        <dbReference type="SAM" id="MobiDB-lite"/>
    </source>
</evidence>
<name>A0A4C1STG4_EUMVA</name>
<accession>A0A4C1STG4</accession>
<protein>
    <submittedName>
        <fullName evidence="2">Uncharacterized protein</fullName>
    </submittedName>
</protein>
<dbReference type="EMBL" id="BGZK01000013">
    <property type="protein sequence ID" value="GBP04341.1"/>
    <property type="molecule type" value="Genomic_DNA"/>
</dbReference>
<organism evidence="2 3">
    <name type="scientific">Eumeta variegata</name>
    <name type="common">Bagworm moth</name>
    <name type="synonym">Eumeta japonica</name>
    <dbReference type="NCBI Taxonomy" id="151549"/>
    <lineage>
        <taxon>Eukaryota</taxon>
        <taxon>Metazoa</taxon>
        <taxon>Ecdysozoa</taxon>
        <taxon>Arthropoda</taxon>
        <taxon>Hexapoda</taxon>
        <taxon>Insecta</taxon>
        <taxon>Pterygota</taxon>
        <taxon>Neoptera</taxon>
        <taxon>Endopterygota</taxon>
        <taxon>Lepidoptera</taxon>
        <taxon>Glossata</taxon>
        <taxon>Ditrysia</taxon>
        <taxon>Tineoidea</taxon>
        <taxon>Psychidae</taxon>
        <taxon>Oiketicinae</taxon>
        <taxon>Eumeta</taxon>
    </lineage>
</organism>
<keyword evidence="3" id="KW-1185">Reference proteome</keyword>
<dbReference type="OrthoDB" id="8240057at2759"/>
<reference evidence="2 3" key="1">
    <citation type="journal article" date="2019" name="Commun. Biol.">
        <title>The bagworm genome reveals a unique fibroin gene that provides high tensile strength.</title>
        <authorList>
            <person name="Kono N."/>
            <person name="Nakamura H."/>
            <person name="Ohtoshi R."/>
            <person name="Tomita M."/>
            <person name="Numata K."/>
            <person name="Arakawa K."/>
        </authorList>
    </citation>
    <scope>NUCLEOTIDE SEQUENCE [LARGE SCALE GENOMIC DNA]</scope>
</reference>
<evidence type="ECO:0000313" key="3">
    <source>
        <dbReference type="Proteomes" id="UP000299102"/>
    </source>
</evidence>